<keyword evidence="2" id="KW-1185">Reference proteome</keyword>
<dbReference type="Proteomes" id="UP001152531">
    <property type="component" value="Unassembled WGS sequence"/>
</dbReference>
<dbReference type="EMBL" id="CALSDN010000024">
    <property type="protein sequence ID" value="CAH6723953.1"/>
    <property type="molecule type" value="Genomic_DNA"/>
</dbReference>
<reference evidence="1" key="1">
    <citation type="submission" date="2022-06" db="EMBL/GenBank/DDBJ databases">
        <authorList>
            <person name="Legras J.-L."/>
            <person name="Devillers H."/>
            <person name="Grondin C."/>
        </authorList>
    </citation>
    <scope>NUCLEOTIDE SEQUENCE</scope>
    <source>
        <strain evidence="1">CLIB 1444</strain>
    </source>
</reference>
<sequence>MMKSRSYQNLMDNKRKPRPLSQSLSINNLHGFSLKAKSKATPVVTSTNNIRSTTLKSTNSLTTNSRSTKPTSTNTSTTTNTKFTNTSTTTNTKSTNTSTTTKPATSNTSTKSMIIPSKSISTDSKDITVKSSNVKSSNVTLRSSVSSREVSSSKKEEKRKKRFSIISFIQPDSDSSPESIMDNKMDIDLQPIEMDDDTSIESEYDISIESKKRTSNLSNIMEFIDLINYGDVKRKSIKLESSIIEEFNQGDYKVQPVSNMLLFGYEHQPSTLDLDDINYWDDEI</sequence>
<name>A0ACA9YGG3_9ASCO</name>
<organism evidence="1 2">
    <name type="scientific">[Candida] jaroonii</name>
    <dbReference type="NCBI Taxonomy" id="467808"/>
    <lineage>
        <taxon>Eukaryota</taxon>
        <taxon>Fungi</taxon>
        <taxon>Dikarya</taxon>
        <taxon>Ascomycota</taxon>
        <taxon>Saccharomycotina</taxon>
        <taxon>Pichiomycetes</taxon>
        <taxon>Debaryomycetaceae</taxon>
        <taxon>Yamadazyma</taxon>
    </lineage>
</organism>
<proteinExistence type="predicted"/>
<evidence type="ECO:0000313" key="1">
    <source>
        <dbReference type="EMBL" id="CAH6723953.1"/>
    </source>
</evidence>
<protein>
    <submittedName>
        <fullName evidence="1">Uncharacterized protein</fullName>
    </submittedName>
</protein>
<gene>
    <name evidence="1" type="ORF">CLIB1444_24S00254</name>
</gene>
<comment type="caution">
    <text evidence="1">The sequence shown here is derived from an EMBL/GenBank/DDBJ whole genome shotgun (WGS) entry which is preliminary data.</text>
</comment>
<evidence type="ECO:0000313" key="2">
    <source>
        <dbReference type="Proteomes" id="UP001152531"/>
    </source>
</evidence>
<accession>A0ACA9YGG3</accession>